<keyword evidence="2" id="KW-1133">Transmembrane helix</keyword>
<protein>
    <submittedName>
        <fullName evidence="5">GldG family protein</fullName>
    </submittedName>
</protein>
<name>A0ABT2VQW6_9ALTE</name>
<accession>A0ABT2VQW6</accession>
<dbReference type="InterPro" id="IPR055396">
    <property type="entry name" value="DUF7088"/>
</dbReference>
<keyword evidence="6" id="KW-1185">Reference proteome</keyword>
<feature type="transmembrane region" description="Helical" evidence="2">
    <location>
        <begin position="578"/>
        <end position="602"/>
    </location>
</feature>
<evidence type="ECO:0000313" key="5">
    <source>
        <dbReference type="EMBL" id="MCU7555702.1"/>
    </source>
</evidence>
<dbReference type="EMBL" id="JAOTJC010000012">
    <property type="protein sequence ID" value="MCU7555702.1"/>
    <property type="molecule type" value="Genomic_DNA"/>
</dbReference>
<keyword evidence="2" id="KW-0472">Membrane</keyword>
<keyword evidence="1" id="KW-0175">Coiled coil</keyword>
<dbReference type="Proteomes" id="UP001209257">
    <property type="component" value="Unassembled WGS sequence"/>
</dbReference>
<feature type="coiled-coil region" evidence="1">
    <location>
        <begin position="499"/>
        <end position="530"/>
    </location>
</feature>
<comment type="caution">
    <text evidence="5">The sequence shown here is derived from an EMBL/GenBank/DDBJ whole genome shotgun (WGS) entry which is preliminary data.</text>
</comment>
<evidence type="ECO:0000259" key="4">
    <source>
        <dbReference type="Pfam" id="PF23357"/>
    </source>
</evidence>
<dbReference type="RefSeq" id="WP_262995611.1">
    <property type="nucleotide sequence ID" value="NZ_JAOTJC010000012.1"/>
</dbReference>
<keyword evidence="2" id="KW-0812">Transmembrane</keyword>
<evidence type="ECO:0000256" key="1">
    <source>
        <dbReference type="SAM" id="Coils"/>
    </source>
</evidence>
<evidence type="ECO:0000313" key="6">
    <source>
        <dbReference type="Proteomes" id="UP001209257"/>
    </source>
</evidence>
<dbReference type="Pfam" id="PF23357">
    <property type="entry name" value="DUF7088"/>
    <property type="match status" value="1"/>
</dbReference>
<reference evidence="6" key="1">
    <citation type="submission" date="2023-07" db="EMBL/GenBank/DDBJ databases">
        <title>Study on multiphase classification of strain Alteromonas salexigens isolated from the Yellow Sea.</title>
        <authorList>
            <person name="Sun L."/>
        </authorList>
    </citation>
    <scope>NUCLEOTIDE SEQUENCE [LARGE SCALE GENOMIC DNA]</scope>
    <source>
        <strain evidence="6">ASW11-19</strain>
    </source>
</reference>
<evidence type="ECO:0000259" key="3">
    <source>
        <dbReference type="Pfam" id="PF09822"/>
    </source>
</evidence>
<proteinExistence type="predicted"/>
<feature type="domain" description="ABC-type uncharacterised transport system" evidence="3">
    <location>
        <begin position="196"/>
        <end position="469"/>
    </location>
</feature>
<evidence type="ECO:0000256" key="2">
    <source>
        <dbReference type="SAM" id="Phobius"/>
    </source>
</evidence>
<gene>
    <name evidence="5" type="ORF">OCL06_13985</name>
</gene>
<dbReference type="InterPro" id="IPR019196">
    <property type="entry name" value="ABC_transp_unknown"/>
</dbReference>
<sequence>MKKLSVFFSLALLIILFVALVVVNNQVLSQFRADLTENDVYSLSEGSKAVLDELEEPVTLYFFFSDTASKGMTGLRNYANRVQSLLEEYEQASGGKVKLNIVDPEPFSEAEDQATQFGLTGAAIGSVGDSVYFGLAGTNTLDDQFTIGFFDPQKEQFLEYEISKLIYQLSDPDPVTLALVTSLPVSGGQNPMTGQYRQPMVIYEQLSQLFNVEVVTEDAQSLPADTDVVMLAHPTGLSESLKYAIDQFVMNDGRVLAFVDPHYESDPLAAMGAMQANASDSSLLRAWGIKLVENKVVLDEQLGLEIRAQAGGIVRHPGILGLSEASLNREDVTTANLEVINGASFGTLTLSDSSELQEEVLMTTSANALLLDAQTYAQTPDPASLLLGQTDERTRLPLAARYTGKLSSAFDAAPADTDEALIPTTDNANIIVVADVDTLVEQFWVQQSSFFGQTLYTPFANNGDFVTNATENLAGSNSLISVRSRGTFARPFTRVQAIEMQAEARFREQEEKLQKQLADTEQQLAQLQSQQSQGGALVLTDEQQSAIDDFMQQRLEIRKALRDVRYQLERDIDALGNWLKLINIAAAPLALVFLLFVLAWLLRRRAPASMKEERE</sequence>
<organism evidence="5 6">
    <name type="scientific">Alteromonas salexigens</name>
    <dbReference type="NCBI Taxonomy" id="2982530"/>
    <lineage>
        <taxon>Bacteria</taxon>
        <taxon>Pseudomonadati</taxon>
        <taxon>Pseudomonadota</taxon>
        <taxon>Gammaproteobacteria</taxon>
        <taxon>Alteromonadales</taxon>
        <taxon>Alteromonadaceae</taxon>
        <taxon>Alteromonas/Salinimonas group</taxon>
        <taxon>Alteromonas</taxon>
    </lineage>
</organism>
<dbReference type="Pfam" id="PF09822">
    <property type="entry name" value="ABC_transp_aux"/>
    <property type="match status" value="1"/>
</dbReference>
<feature type="domain" description="DUF7088" evidence="4">
    <location>
        <begin position="37"/>
        <end position="137"/>
    </location>
</feature>